<evidence type="ECO:0000256" key="2">
    <source>
        <dbReference type="ARBA" id="ARBA00023239"/>
    </source>
</evidence>
<name>A0AAE3VGE8_9BACT</name>
<dbReference type="InterPro" id="IPR036409">
    <property type="entry name" value="Aldolase_II/adducin_N_sf"/>
</dbReference>
<accession>A0AAE3VGE8</accession>
<sequence length="214" mass="22605">MIYAEEREQVAYFMRRLYRQGLTTTSGGNISCRVGDGCVAITASKLDKAELAASGVGVVALGGGGNLTPELGLSIETGMHLALYRRRPDVQAIVHAHPVTASAFCAVRGVELDTTLTAEAYALLGRPAFIPYALMGTDDLATRAAAGMGDSVCLLLENHGVLAVGDTLLAAFDRLELLEVAARHTLIVRQLGGVSPLDATKIRELDHFVGRAQS</sequence>
<dbReference type="GO" id="GO:0019323">
    <property type="term" value="P:pentose catabolic process"/>
    <property type="evidence" value="ECO:0007669"/>
    <property type="project" value="TreeGrafter"/>
</dbReference>
<dbReference type="SMART" id="SM01007">
    <property type="entry name" value="Aldolase_II"/>
    <property type="match status" value="1"/>
</dbReference>
<evidence type="ECO:0000313" key="4">
    <source>
        <dbReference type="EMBL" id="MDQ0289970.1"/>
    </source>
</evidence>
<gene>
    <name evidence="4" type="ORF">J3R75_002077</name>
</gene>
<dbReference type="SUPFAM" id="SSF53639">
    <property type="entry name" value="AraD/HMP-PK domain-like"/>
    <property type="match status" value="1"/>
</dbReference>
<reference evidence="4" key="1">
    <citation type="submission" date="2023-07" db="EMBL/GenBank/DDBJ databases">
        <title>Genomic Encyclopedia of Type Strains, Phase IV (KMG-IV): sequencing the most valuable type-strain genomes for metagenomic binning, comparative biology and taxonomic classification.</title>
        <authorList>
            <person name="Goeker M."/>
        </authorList>
    </citation>
    <scope>NUCLEOTIDE SEQUENCE</scope>
    <source>
        <strain evidence="4">DSM 24202</strain>
    </source>
</reference>
<keyword evidence="2 4" id="KW-0456">Lyase</keyword>
<dbReference type="InterPro" id="IPR001303">
    <property type="entry name" value="Aldolase_II/adducin_N"/>
</dbReference>
<dbReference type="PANTHER" id="PTHR22789">
    <property type="entry name" value="FUCULOSE PHOSPHATE ALDOLASE"/>
    <property type="match status" value="1"/>
</dbReference>
<dbReference type="EMBL" id="JAUSVL010000001">
    <property type="protein sequence ID" value="MDQ0289970.1"/>
    <property type="molecule type" value="Genomic_DNA"/>
</dbReference>
<dbReference type="GO" id="GO:0046872">
    <property type="term" value="F:metal ion binding"/>
    <property type="evidence" value="ECO:0007669"/>
    <property type="project" value="UniProtKB-KW"/>
</dbReference>
<dbReference type="Gene3D" id="3.40.225.10">
    <property type="entry name" value="Class II aldolase/adducin N-terminal domain"/>
    <property type="match status" value="1"/>
</dbReference>
<evidence type="ECO:0000313" key="5">
    <source>
        <dbReference type="Proteomes" id="UP001238163"/>
    </source>
</evidence>
<feature type="domain" description="Class II aldolase/adducin N-terminal" evidence="3">
    <location>
        <begin position="8"/>
        <end position="186"/>
    </location>
</feature>
<dbReference type="GO" id="GO:0008738">
    <property type="term" value="F:L-fuculose-phosphate aldolase activity"/>
    <property type="evidence" value="ECO:0007669"/>
    <property type="project" value="UniProtKB-EC"/>
</dbReference>
<evidence type="ECO:0000256" key="1">
    <source>
        <dbReference type="ARBA" id="ARBA00022723"/>
    </source>
</evidence>
<dbReference type="InterPro" id="IPR050197">
    <property type="entry name" value="Aldolase_class_II_sugar_metab"/>
</dbReference>
<keyword evidence="1" id="KW-0479">Metal-binding</keyword>
<dbReference type="AlphaFoldDB" id="A0AAE3VGE8"/>
<comment type="caution">
    <text evidence="4">The sequence shown here is derived from an EMBL/GenBank/DDBJ whole genome shotgun (WGS) entry which is preliminary data.</text>
</comment>
<dbReference type="EC" id="4.1.2.17" evidence="4"/>
<dbReference type="RefSeq" id="WP_307261404.1">
    <property type="nucleotide sequence ID" value="NZ_JAUSVL010000001.1"/>
</dbReference>
<proteinExistence type="predicted"/>
<dbReference type="PANTHER" id="PTHR22789:SF0">
    <property type="entry name" value="3-OXO-TETRONATE 4-PHOSPHATE DECARBOXYLASE-RELATED"/>
    <property type="match status" value="1"/>
</dbReference>
<dbReference type="GO" id="GO:0005829">
    <property type="term" value="C:cytosol"/>
    <property type="evidence" value="ECO:0007669"/>
    <property type="project" value="TreeGrafter"/>
</dbReference>
<evidence type="ECO:0000259" key="3">
    <source>
        <dbReference type="SMART" id="SM01007"/>
    </source>
</evidence>
<keyword evidence="5" id="KW-1185">Reference proteome</keyword>
<dbReference type="Proteomes" id="UP001238163">
    <property type="component" value="Unassembled WGS sequence"/>
</dbReference>
<organism evidence="4 5">
    <name type="scientific">Oligosphaera ethanolica</name>
    <dbReference type="NCBI Taxonomy" id="760260"/>
    <lineage>
        <taxon>Bacteria</taxon>
        <taxon>Pseudomonadati</taxon>
        <taxon>Lentisphaerota</taxon>
        <taxon>Oligosphaeria</taxon>
        <taxon>Oligosphaerales</taxon>
        <taxon>Oligosphaeraceae</taxon>
        <taxon>Oligosphaera</taxon>
    </lineage>
</organism>
<dbReference type="Pfam" id="PF00596">
    <property type="entry name" value="Aldolase_II"/>
    <property type="match status" value="1"/>
</dbReference>
<protein>
    <submittedName>
        <fullName evidence="4">L-fuculose-phosphate aldolase</fullName>
        <ecNumber evidence="4">4.1.2.17</ecNumber>
    </submittedName>
</protein>